<evidence type="ECO:0000256" key="10">
    <source>
        <dbReference type="HAMAP-Rule" id="MF_00303"/>
    </source>
</evidence>
<evidence type="ECO:0000256" key="2">
    <source>
        <dbReference type="ARBA" id="ARBA00005464"/>
    </source>
</evidence>
<dbReference type="InterPro" id="IPR036611">
    <property type="entry name" value="Trigger_fac_ribosome-bd_sf"/>
</dbReference>
<organism evidence="16 17">
    <name type="scientific">Sphingomonas limnosediminicola</name>
    <dbReference type="NCBI Taxonomy" id="940133"/>
    <lineage>
        <taxon>Bacteria</taxon>
        <taxon>Pseudomonadati</taxon>
        <taxon>Pseudomonadota</taxon>
        <taxon>Alphaproteobacteria</taxon>
        <taxon>Sphingomonadales</taxon>
        <taxon>Sphingomonadaceae</taxon>
        <taxon>Sphingomonas</taxon>
    </lineage>
</organism>
<protein>
    <recommendedName>
        <fullName evidence="4 10">Trigger factor</fullName>
        <shortName evidence="10">TF</shortName>
        <ecNumber evidence="3 10">5.2.1.8</ecNumber>
    </recommendedName>
    <alternativeName>
        <fullName evidence="9 10">PPIase</fullName>
    </alternativeName>
</protein>
<feature type="region of interest" description="Disordered" evidence="14">
    <location>
        <begin position="429"/>
        <end position="531"/>
    </location>
</feature>
<sequence length="531" mass="57762">MTIKTVETENEGLKRAFMLTIPAKDIEAKVDQEVKRIAPQVRMPGFRPGKVPPNLIRKMHGDSLRGDALNSAVQEGVQQLLAEQNIRPALQPQVELDEGYEPGKDAEIRVSLEALPDVPAAQIDGLKIERLTVDVDDSAVDEQIKQLAGANKSWEDAPKKHAAATGDLVVMDFEGGVDGKPFEGGKGEDMSVELGSGRLIPGFEEQLTGAKAGDTREVKVTFPDDYPVADLAGKAAVFAVTVKGVKTAGETKVDDDFAKALGLQSLEQLTGLIRGQQEQELNGLTRTHMKRQLLDQLAERHDFEVPQSMVDAEHENILNQLRHEASHEEDEKAALAEIEKDAAEYRRIAERRVRLGLLLSEIGGANGVEVSEQEMRNLIVQAAQQYQGEQRERFLQLVQQEPMFAAQLRAPLYEDKVVDFLFSKADVTDRRSTREQIEADLESEEGHIHGPGCGHDHSHEKPKAKKAAPKKAKGGAAVAEEPAKGPVESKGAKPKPAKPVKDGAGSKAPEAKAEAKPAAKKVPAKKATKKG</sequence>
<evidence type="ECO:0000313" key="17">
    <source>
        <dbReference type="Proteomes" id="UP001500827"/>
    </source>
</evidence>
<keyword evidence="13" id="KW-0175">Coiled coil</keyword>
<keyword evidence="10 12" id="KW-0131">Cell cycle</keyword>
<gene>
    <name evidence="10 16" type="primary">tig</name>
    <name evidence="16" type="ORF">GCM10022276_01410</name>
</gene>
<evidence type="ECO:0000256" key="11">
    <source>
        <dbReference type="PROSITE-ProRule" id="PRU00277"/>
    </source>
</evidence>
<dbReference type="EMBL" id="BAABBM010000001">
    <property type="protein sequence ID" value="GAA3886035.1"/>
    <property type="molecule type" value="Genomic_DNA"/>
</dbReference>
<comment type="caution">
    <text evidence="16">The sequence shown here is derived from an EMBL/GenBank/DDBJ whole genome shotgun (WGS) entry which is preliminary data.</text>
</comment>
<accession>A0ABP7KSA7</accession>
<evidence type="ECO:0000256" key="4">
    <source>
        <dbReference type="ARBA" id="ARBA00016902"/>
    </source>
</evidence>
<evidence type="ECO:0000256" key="5">
    <source>
        <dbReference type="ARBA" id="ARBA00023110"/>
    </source>
</evidence>
<keyword evidence="10" id="KW-0963">Cytoplasm</keyword>
<evidence type="ECO:0000256" key="6">
    <source>
        <dbReference type="ARBA" id="ARBA00023186"/>
    </source>
</evidence>
<keyword evidence="10 12" id="KW-0132">Cell division</keyword>
<dbReference type="Gene3D" id="3.30.70.1050">
    <property type="entry name" value="Trigger factor ribosome-binding domain"/>
    <property type="match status" value="1"/>
</dbReference>
<dbReference type="PROSITE" id="PS50059">
    <property type="entry name" value="FKBP_PPIASE"/>
    <property type="match status" value="1"/>
</dbReference>
<reference evidence="17" key="1">
    <citation type="journal article" date="2019" name="Int. J. Syst. Evol. Microbiol.">
        <title>The Global Catalogue of Microorganisms (GCM) 10K type strain sequencing project: providing services to taxonomists for standard genome sequencing and annotation.</title>
        <authorList>
            <consortium name="The Broad Institute Genomics Platform"/>
            <consortium name="The Broad Institute Genome Sequencing Center for Infectious Disease"/>
            <person name="Wu L."/>
            <person name="Ma J."/>
        </authorList>
    </citation>
    <scope>NUCLEOTIDE SEQUENCE [LARGE SCALE GENOMIC DNA]</scope>
    <source>
        <strain evidence="17">JCM 17543</strain>
    </source>
</reference>
<dbReference type="Pfam" id="PF05697">
    <property type="entry name" value="Trigger_N"/>
    <property type="match status" value="1"/>
</dbReference>
<comment type="domain">
    <text evidence="10">Consists of 3 domains; the N-terminus binds the ribosome, the middle domain has PPIase activity, while the C-terminus has intrinsic chaperone activity on its own.</text>
</comment>
<comment type="similarity">
    <text evidence="2 10 12">Belongs to the FKBP-type PPIase family. Tig subfamily.</text>
</comment>
<proteinExistence type="inferred from homology"/>
<name>A0ABP7KSA7_9SPHN</name>
<evidence type="ECO:0000259" key="15">
    <source>
        <dbReference type="PROSITE" id="PS50059"/>
    </source>
</evidence>
<dbReference type="EC" id="5.2.1.8" evidence="3 10"/>
<dbReference type="Gene3D" id="1.10.3120.10">
    <property type="entry name" value="Trigger factor, C-terminal domain"/>
    <property type="match status" value="1"/>
</dbReference>
<comment type="subcellular location">
    <subcellularLocation>
        <location evidence="10">Cytoplasm</location>
    </subcellularLocation>
    <text evidence="10">About half TF is bound to the ribosome near the polypeptide exit tunnel while the other half is free in the cytoplasm.</text>
</comment>
<dbReference type="Pfam" id="PF00254">
    <property type="entry name" value="FKBP_C"/>
    <property type="match status" value="1"/>
</dbReference>
<dbReference type="NCBIfam" id="TIGR00115">
    <property type="entry name" value="tig"/>
    <property type="match status" value="1"/>
</dbReference>
<dbReference type="PANTHER" id="PTHR30560">
    <property type="entry name" value="TRIGGER FACTOR CHAPERONE AND PEPTIDYL-PROLYL CIS/TRANS ISOMERASE"/>
    <property type="match status" value="1"/>
</dbReference>
<dbReference type="InterPro" id="IPR046357">
    <property type="entry name" value="PPIase_dom_sf"/>
</dbReference>
<evidence type="ECO:0000256" key="12">
    <source>
        <dbReference type="RuleBase" id="RU003914"/>
    </source>
</evidence>
<dbReference type="InterPro" id="IPR008881">
    <property type="entry name" value="Trigger_fac_ribosome-bd_bac"/>
</dbReference>
<feature type="compositionally biased region" description="Basic and acidic residues" evidence="14">
    <location>
        <begin position="444"/>
        <end position="461"/>
    </location>
</feature>
<dbReference type="InterPro" id="IPR027304">
    <property type="entry name" value="Trigger_fact/SurA_dom_sf"/>
</dbReference>
<dbReference type="InterPro" id="IPR008880">
    <property type="entry name" value="Trigger_fac_C"/>
</dbReference>
<keyword evidence="17" id="KW-1185">Reference proteome</keyword>
<dbReference type="SUPFAM" id="SSF54534">
    <property type="entry name" value="FKBP-like"/>
    <property type="match status" value="1"/>
</dbReference>
<feature type="compositionally biased region" description="Basic residues" evidence="14">
    <location>
        <begin position="518"/>
        <end position="531"/>
    </location>
</feature>
<keyword evidence="5 10" id="KW-0697">Rotamase</keyword>
<feature type="domain" description="PPIase FKBP-type" evidence="15">
    <location>
        <begin position="166"/>
        <end position="226"/>
    </location>
</feature>
<keyword evidence="6 10" id="KW-0143">Chaperone</keyword>
<dbReference type="PANTHER" id="PTHR30560:SF3">
    <property type="entry name" value="TRIGGER FACTOR-LIKE PROTEIN TIG, CHLOROPLASTIC"/>
    <property type="match status" value="1"/>
</dbReference>
<evidence type="ECO:0000256" key="14">
    <source>
        <dbReference type="SAM" id="MobiDB-lite"/>
    </source>
</evidence>
<comment type="catalytic activity">
    <reaction evidence="1 10 11">
        <text>[protein]-peptidylproline (omega=180) = [protein]-peptidylproline (omega=0)</text>
        <dbReference type="Rhea" id="RHEA:16237"/>
        <dbReference type="Rhea" id="RHEA-COMP:10747"/>
        <dbReference type="Rhea" id="RHEA-COMP:10748"/>
        <dbReference type="ChEBI" id="CHEBI:83833"/>
        <dbReference type="ChEBI" id="CHEBI:83834"/>
        <dbReference type="EC" id="5.2.1.8"/>
    </reaction>
</comment>
<dbReference type="HAMAP" id="MF_00303">
    <property type="entry name" value="Trigger_factor_Tig"/>
    <property type="match status" value="1"/>
</dbReference>
<dbReference type="InterPro" id="IPR005215">
    <property type="entry name" value="Trig_fac"/>
</dbReference>
<dbReference type="Gene3D" id="3.10.50.40">
    <property type="match status" value="1"/>
</dbReference>
<dbReference type="SUPFAM" id="SSF102735">
    <property type="entry name" value="Trigger factor ribosome-binding domain"/>
    <property type="match status" value="1"/>
</dbReference>
<dbReference type="Pfam" id="PF05698">
    <property type="entry name" value="Trigger_C"/>
    <property type="match status" value="1"/>
</dbReference>
<evidence type="ECO:0000256" key="8">
    <source>
        <dbReference type="ARBA" id="ARBA00024849"/>
    </source>
</evidence>
<evidence type="ECO:0000256" key="7">
    <source>
        <dbReference type="ARBA" id="ARBA00023235"/>
    </source>
</evidence>
<evidence type="ECO:0000313" key="16">
    <source>
        <dbReference type="EMBL" id="GAA3886035.1"/>
    </source>
</evidence>
<evidence type="ECO:0000256" key="3">
    <source>
        <dbReference type="ARBA" id="ARBA00013194"/>
    </source>
</evidence>
<dbReference type="Proteomes" id="UP001500827">
    <property type="component" value="Unassembled WGS sequence"/>
</dbReference>
<feature type="coiled-coil region" evidence="13">
    <location>
        <begin position="318"/>
        <end position="348"/>
    </location>
</feature>
<feature type="compositionally biased region" description="Basic residues" evidence="14">
    <location>
        <begin position="462"/>
        <end position="473"/>
    </location>
</feature>
<evidence type="ECO:0000256" key="9">
    <source>
        <dbReference type="ARBA" id="ARBA00029986"/>
    </source>
</evidence>
<comment type="function">
    <text evidence="8 10">Involved in protein export. Acts as a chaperone by maintaining the newly synthesized protein in an open conformation. Functions as a peptidyl-prolyl cis-trans isomerase.</text>
</comment>
<evidence type="ECO:0000256" key="13">
    <source>
        <dbReference type="SAM" id="Coils"/>
    </source>
</evidence>
<keyword evidence="7 10" id="KW-0413">Isomerase</keyword>
<dbReference type="SUPFAM" id="SSF109998">
    <property type="entry name" value="Triger factor/SurA peptide-binding domain-like"/>
    <property type="match status" value="1"/>
</dbReference>
<feature type="compositionally biased region" description="Low complexity" evidence="14">
    <location>
        <begin position="474"/>
        <end position="488"/>
    </location>
</feature>
<dbReference type="InterPro" id="IPR037041">
    <property type="entry name" value="Trigger_fac_C_sf"/>
</dbReference>
<evidence type="ECO:0000256" key="1">
    <source>
        <dbReference type="ARBA" id="ARBA00000971"/>
    </source>
</evidence>
<dbReference type="InterPro" id="IPR001179">
    <property type="entry name" value="PPIase_FKBP_dom"/>
</dbReference>